<sequence length="22" mass="2530">GEIKHKKDCEKFIAEQAIKGEK</sequence>
<reference evidence="1" key="1">
    <citation type="journal article" date="2015" name="Nature">
        <title>Complex archaea that bridge the gap between prokaryotes and eukaryotes.</title>
        <authorList>
            <person name="Spang A."/>
            <person name="Saw J.H."/>
            <person name="Jorgensen S.L."/>
            <person name="Zaremba-Niedzwiedzka K."/>
            <person name="Martijn J."/>
            <person name="Lind A.E."/>
            <person name="van Eijk R."/>
            <person name="Schleper C."/>
            <person name="Guy L."/>
            <person name="Ettema T.J."/>
        </authorList>
    </citation>
    <scope>NUCLEOTIDE SEQUENCE</scope>
</reference>
<protein>
    <submittedName>
        <fullName evidence="1">Uncharacterized protein</fullName>
    </submittedName>
</protein>
<dbReference type="AlphaFoldDB" id="A0A0F8W382"/>
<comment type="caution">
    <text evidence="1">The sequence shown here is derived from an EMBL/GenBank/DDBJ whole genome shotgun (WGS) entry which is preliminary data.</text>
</comment>
<gene>
    <name evidence="1" type="ORF">LCGC14_3117440</name>
</gene>
<accession>A0A0F8W382</accession>
<dbReference type="EMBL" id="LAZR01067636">
    <property type="protein sequence ID" value="KKK51192.1"/>
    <property type="molecule type" value="Genomic_DNA"/>
</dbReference>
<organism evidence="1">
    <name type="scientific">marine sediment metagenome</name>
    <dbReference type="NCBI Taxonomy" id="412755"/>
    <lineage>
        <taxon>unclassified sequences</taxon>
        <taxon>metagenomes</taxon>
        <taxon>ecological metagenomes</taxon>
    </lineage>
</organism>
<feature type="non-terminal residue" evidence="1">
    <location>
        <position position="1"/>
    </location>
</feature>
<name>A0A0F8W382_9ZZZZ</name>
<proteinExistence type="predicted"/>
<evidence type="ECO:0000313" key="1">
    <source>
        <dbReference type="EMBL" id="KKK51192.1"/>
    </source>
</evidence>